<proteinExistence type="predicted"/>
<dbReference type="SUPFAM" id="SSF54534">
    <property type="entry name" value="FKBP-like"/>
    <property type="match status" value="1"/>
</dbReference>
<keyword evidence="1 3" id="KW-0413">Isomerase</keyword>
<evidence type="ECO:0000313" key="3">
    <source>
        <dbReference type="EMBL" id="MBM3318584.1"/>
    </source>
</evidence>
<evidence type="ECO:0000256" key="1">
    <source>
        <dbReference type="PROSITE-ProRule" id="PRU00278"/>
    </source>
</evidence>
<dbReference type="Gene3D" id="1.10.4030.10">
    <property type="entry name" value="Porin chaperone SurA, peptide-binding domain"/>
    <property type="match status" value="1"/>
</dbReference>
<comment type="caution">
    <text evidence="3">The sequence shown here is derived from an EMBL/GenBank/DDBJ whole genome shotgun (WGS) entry which is preliminary data.</text>
</comment>
<dbReference type="InterPro" id="IPR000297">
    <property type="entry name" value="PPIase_PpiC"/>
</dbReference>
<dbReference type="InterPro" id="IPR027304">
    <property type="entry name" value="Trigger_fact/SurA_dom_sf"/>
</dbReference>
<reference evidence="3" key="1">
    <citation type="submission" date="2019-03" db="EMBL/GenBank/DDBJ databases">
        <title>Lake Tanganyika Metagenome-Assembled Genomes (MAGs).</title>
        <authorList>
            <person name="Tran P."/>
        </authorList>
    </citation>
    <scope>NUCLEOTIDE SEQUENCE</scope>
    <source>
        <strain evidence="3">M_DeepCast_400m_m2_100</strain>
    </source>
</reference>
<dbReference type="PANTHER" id="PTHR47245:SF2">
    <property type="entry name" value="PEPTIDYL-PROLYL CIS-TRANS ISOMERASE HP_0175-RELATED"/>
    <property type="match status" value="1"/>
</dbReference>
<evidence type="ECO:0000313" key="4">
    <source>
        <dbReference type="Proteomes" id="UP000748308"/>
    </source>
</evidence>
<dbReference type="AlphaFoldDB" id="A0A938BN24"/>
<organism evidence="3 4">
    <name type="scientific">Eiseniibacteriota bacterium</name>
    <dbReference type="NCBI Taxonomy" id="2212470"/>
    <lineage>
        <taxon>Bacteria</taxon>
        <taxon>Candidatus Eiseniibacteriota</taxon>
    </lineage>
</organism>
<dbReference type="InterPro" id="IPR050245">
    <property type="entry name" value="PrsA_foldase"/>
</dbReference>
<gene>
    <name evidence="3" type="ORF">FJY75_12100</name>
</gene>
<dbReference type="Gene3D" id="3.10.50.40">
    <property type="match status" value="1"/>
</dbReference>
<evidence type="ECO:0000259" key="2">
    <source>
        <dbReference type="PROSITE" id="PS50198"/>
    </source>
</evidence>
<feature type="domain" description="PpiC" evidence="2">
    <location>
        <begin position="191"/>
        <end position="292"/>
    </location>
</feature>
<dbReference type="Proteomes" id="UP000748308">
    <property type="component" value="Unassembled WGS sequence"/>
</dbReference>
<keyword evidence="1" id="KW-0697">Rotamase</keyword>
<dbReference type="Pfam" id="PF13624">
    <property type="entry name" value="SurA_N_3"/>
    <property type="match status" value="1"/>
</dbReference>
<protein>
    <submittedName>
        <fullName evidence="3">Peptidylprolyl isomerase</fullName>
    </submittedName>
</protein>
<dbReference type="InterPro" id="IPR046357">
    <property type="entry name" value="PPIase_dom_sf"/>
</dbReference>
<accession>A0A938BN24</accession>
<sequence>MISARRALVCSILGLCAVLAPGCGGEKGGRLASDLNVTDLEVTGRPEAVVARVDGRTIALGEVDAIARAWAGAAAQQGGPVDSRRVMQSRAMESMIDQLVLAREAERRRISVPDSLVDQMVASWERQFPTPEMRQQRLAESQMTMETMREKMRTDALVQRFVQEVVQDTLQVRDDELQAYYDGHPDQFRTEEQVHARHILVKSEPTSPPAERAAAREKAEGLRLRLLKGGDFAAIARENSDCPSASGGGDLGFFSRRQMVPPFSEAAFALQPGQMSGVVETQFGFHLIKVEERRPGGVMELAPIAERLRSFLMRQELQEAVDRLAQELRGKSKVETAF</sequence>
<name>A0A938BN24_UNCEI</name>
<dbReference type="PANTHER" id="PTHR47245">
    <property type="entry name" value="PEPTIDYLPROLYL ISOMERASE"/>
    <property type="match status" value="1"/>
</dbReference>
<dbReference type="SUPFAM" id="SSF109998">
    <property type="entry name" value="Triger factor/SurA peptide-binding domain-like"/>
    <property type="match status" value="1"/>
</dbReference>
<dbReference type="EMBL" id="VGIY01000407">
    <property type="protein sequence ID" value="MBM3318584.1"/>
    <property type="molecule type" value="Genomic_DNA"/>
</dbReference>
<dbReference type="Pfam" id="PF00639">
    <property type="entry name" value="Rotamase"/>
    <property type="match status" value="1"/>
</dbReference>
<dbReference type="GO" id="GO:0003755">
    <property type="term" value="F:peptidyl-prolyl cis-trans isomerase activity"/>
    <property type="evidence" value="ECO:0007669"/>
    <property type="project" value="UniProtKB-KW"/>
</dbReference>
<dbReference type="PROSITE" id="PS50198">
    <property type="entry name" value="PPIC_PPIASE_2"/>
    <property type="match status" value="1"/>
</dbReference>